<protein>
    <recommendedName>
        <fullName evidence="10">Cytochrome d ubiquinol oxidase subunit II</fullName>
    </recommendedName>
</protein>
<dbReference type="Pfam" id="PF02322">
    <property type="entry name" value="Cyt_bd_oxida_II"/>
    <property type="match status" value="1"/>
</dbReference>
<feature type="transmembrane region" description="Helical" evidence="7">
    <location>
        <begin position="236"/>
        <end position="255"/>
    </location>
</feature>
<keyword evidence="4 7" id="KW-0812">Transmembrane</keyword>
<gene>
    <name evidence="8" type="ORF">DQX05_10195</name>
</gene>
<keyword evidence="6 7" id="KW-0472">Membrane</keyword>
<organism evidence="8 9">
    <name type="scientific">Paenibacillus thiaminolyticus</name>
    <name type="common">Bacillus thiaminolyticus</name>
    <dbReference type="NCBI Taxonomy" id="49283"/>
    <lineage>
        <taxon>Bacteria</taxon>
        <taxon>Bacillati</taxon>
        <taxon>Bacillota</taxon>
        <taxon>Bacilli</taxon>
        <taxon>Bacillales</taxon>
        <taxon>Paenibacillaceae</taxon>
        <taxon>Paenibacillus</taxon>
    </lineage>
</organism>
<dbReference type="EMBL" id="QYZD01000007">
    <property type="protein sequence ID" value="RJG24232.1"/>
    <property type="molecule type" value="Genomic_DNA"/>
</dbReference>
<name>A0A3A3GMY0_PANTH</name>
<keyword evidence="5 7" id="KW-1133">Transmembrane helix</keyword>
<keyword evidence="3" id="KW-1003">Cell membrane</keyword>
<feature type="transmembrane region" description="Helical" evidence="7">
    <location>
        <begin position="306"/>
        <end position="330"/>
    </location>
</feature>
<sequence>MTDATIAISILWVFLFVYSLLGSVDFGAGFWSMIYGRRSEDGRAAELANRYLSPSWKVTNTFLVLFVVALVGFFPGATLGLASVLLVPVCLVLVLLTLRSAFLVYGYSVHRYGRTISIISGVTGLLIPGLLVSVLPVTLGGFIMETPDGGLMLDFGKLLASPTLYAHLAFGYATELFFSALFLADYSREARDAATYRIYRRWAVIFGPFSLLTALAVTLTVQPEAAWIVAGFREQWLGFALSAAAFVIGYACLFAPRQDGWKGHSRAAVVLVILQYAFASYAYGRAHLPYIIYPQLTIEASITNPAIFRSLLISYIVSALLLVPVFYLFWKLFLKDRRYFENKPE</sequence>
<feature type="transmembrane region" description="Helical" evidence="7">
    <location>
        <begin position="164"/>
        <end position="184"/>
    </location>
</feature>
<evidence type="ECO:0000256" key="5">
    <source>
        <dbReference type="ARBA" id="ARBA00022989"/>
    </source>
</evidence>
<evidence type="ECO:0000256" key="7">
    <source>
        <dbReference type="SAM" id="Phobius"/>
    </source>
</evidence>
<feature type="transmembrane region" description="Helical" evidence="7">
    <location>
        <begin position="267"/>
        <end position="286"/>
    </location>
</feature>
<evidence type="ECO:0000256" key="4">
    <source>
        <dbReference type="ARBA" id="ARBA00022692"/>
    </source>
</evidence>
<comment type="similarity">
    <text evidence="2">Belongs to the cytochrome ubiquinol oxidase subunit 2 family.</text>
</comment>
<feature type="transmembrane region" description="Helical" evidence="7">
    <location>
        <begin position="205"/>
        <end position="230"/>
    </location>
</feature>
<comment type="caution">
    <text evidence="8">The sequence shown here is derived from an EMBL/GenBank/DDBJ whole genome shotgun (WGS) entry which is preliminary data.</text>
</comment>
<dbReference type="OrthoDB" id="2416742at2"/>
<evidence type="ECO:0008006" key="10">
    <source>
        <dbReference type="Google" id="ProtNLM"/>
    </source>
</evidence>
<dbReference type="Proteomes" id="UP000266177">
    <property type="component" value="Unassembled WGS sequence"/>
</dbReference>
<evidence type="ECO:0000256" key="3">
    <source>
        <dbReference type="ARBA" id="ARBA00022475"/>
    </source>
</evidence>
<dbReference type="InterPro" id="IPR003317">
    <property type="entry name" value="Cyt-d_oxidase_su2"/>
</dbReference>
<dbReference type="AlphaFoldDB" id="A0A3A3GMY0"/>
<dbReference type="RefSeq" id="WP_119793226.1">
    <property type="nucleotide sequence ID" value="NZ_QYZD01000007.1"/>
</dbReference>
<comment type="subcellular location">
    <subcellularLocation>
        <location evidence="1">Cell membrane</location>
        <topology evidence="1">Multi-pass membrane protein</topology>
    </subcellularLocation>
</comment>
<feature type="transmembrane region" description="Helical" evidence="7">
    <location>
        <begin position="118"/>
        <end position="144"/>
    </location>
</feature>
<feature type="transmembrane region" description="Helical" evidence="7">
    <location>
        <begin position="80"/>
        <end position="106"/>
    </location>
</feature>
<evidence type="ECO:0000256" key="1">
    <source>
        <dbReference type="ARBA" id="ARBA00004651"/>
    </source>
</evidence>
<evidence type="ECO:0000313" key="9">
    <source>
        <dbReference type="Proteomes" id="UP000266177"/>
    </source>
</evidence>
<proteinExistence type="inferred from homology"/>
<feature type="transmembrane region" description="Helical" evidence="7">
    <location>
        <begin position="55"/>
        <end position="74"/>
    </location>
</feature>
<feature type="transmembrane region" description="Helical" evidence="7">
    <location>
        <begin position="6"/>
        <end position="34"/>
    </location>
</feature>
<dbReference type="GO" id="GO:0005886">
    <property type="term" value="C:plasma membrane"/>
    <property type="evidence" value="ECO:0007669"/>
    <property type="project" value="UniProtKB-SubCell"/>
</dbReference>
<evidence type="ECO:0000313" key="8">
    <source>
        <dbReference type="EMBL" id="RJG24232.1"/>
    </source>
</evidence>
<accession>A0A3A3GMY0</accession>
<evidence type="ECO:0000256" key="2">
    <source>
        <dbReference type="ARBA" id="ARBA00007543"/>
    </source>
</evidence>
<evidence type="ECO:0000256" key="6">
    <source>
        <dbReference type="ARBA" id="ARBA00023136"/>
    </source>
</evidence>
<reference evidence="8 9" key="1">
    <citation type="submission" date="2018-09" db="EMBL/GenBank/DDBJ databases">
        <title>Paenibacillus SK2017-BO5.</title>
        <authorList>
            <person name="Piskunova J.V."/>
            <person name="Dubiley S.A."/>
            <person name="Severinov K.V."/>
        </authorList>
    </citation>
    <scope>NUCLEOTIDE SEQUENCE [LARGE SCALE GENOMIC DNA]</scope>
    <source>
        <strain evidence="8 9">BO5</strain>
    </source>
</reference>